<feature type="repeat" description="PPR" evidence="2">
    <location>
        <begin position="521"/>
        <end position="555"/>
    </location>
</feature>
<evidence type="ECO:0000313" key="4">
    <source>
        <dbReference type="Proteomes" id="UP000825729"/>
    </source>
</evidence>
<dbReference type="InterPro" id="IPR046960">
    <property type="entry name" value="PPR_At4g14850-like_plant"/>
</dbReference>
<dbReference type="InterPro" id="IPR002885">
    <property type="entry name" value="PPR_rpt"/>
</dbReference>
<dbReference type="NCBIfam" id="TIGR00756">
    <property type="entry name" value="PPR"/>
    <property type="match status" value="5"/>
</dbReference>
<comment type="caution">
    <text evidence="3">The sequence shown here is derived from an EMBL/GenBank/DDBJ whole genome shotgun (WGS) entry which is preliminary data.</text>
</comment>
<feature type="repeat" description="PPR" evidence="2">
    <location>
        <begin position="249"/>
        <end position="283"/>
    </location>
</feature>
<name>A0AAV7FDX3_ARIFI</name>
<dbReference type="GO" id="GO:0009451">
    <property type="term" value="P:RNA modification"/>
    <property type="evidence" value="ECO:0007669"/>
    <property type="project" value="InterPro"/>
</dbReference>
<dbReference type="AlphaFoldDB" id="A0AAV7FDX3"/>
<protein>
    <recommendedName>
        <fullName evidence="5">Chlororespiratory reduction 21</fullName>
    </recommendedName>
</protein>
<evidence type="ECO:0000256" key="1">
    <source>
        <dbReference type="ARBA" id="ARBA00022737"/>
    </source>
</evidence>
<dbReference type="Pfam" id="PF01535">
    <property type="entry name" value="PPR"/>
    <property type="match status" value="4"/>
</dbReference>
<keyword evidence="1" id="KW-0677">Repeat</keyword>
<reference evidence="3 4" key="1">
    <citation type="submission" date="2021-07" db="EMBL/GenBank/DDBJ databases">
        <title>The Aristolochia fimbriata genome: insights into angiosperm evolution, floral development and chemical biosynthesis.</title>
        <authorList>
            <person name="Jiao Y."/>
        </authorList>
    </citation>
    <scope>NUCLEOTIDE SEQUENCE [LARGE SCALE GENOMIC DNA]</scope>
    <source>
        <strain evidence="3">IBCAS-2021</strain>
        <tissue evidence="3">Leaf</tissue>
    </source>
</reference>
<dbReference type="EMBL" id="JAINDJ010000002">
    <property type="protein sequence ID" value="KAG9459395.1"/>
    <property type="molecule type" value="Genomic_DNA"/>
</dbReference>
<dbReference type="InterPro" id="IPR011990">
    <property type="entry name" value="TPR-like_helical_dom_sf"/>
</dbReference>
<dbReference type="PANTHER" id="PTHR47926:SF386">
    <property type="entry name" value="PENTATRICOPEPTIDE REPEAT-CONTAINING PROTEIN"/>
    <property type="match status" value="1"/>
</dbReference>
<dbReference type="FunFam" id="1.25.40.10:FF:000380">
    <property type="entry name" value="Pentatricopeptide repeat-containing protein, chloroplastic"/>
    <property type="match status" value="1"/>
</dbReference>
<evidence type="ECO:0008006" key="5">
    <source>
        <dbReference type="Google" id="ProtNLM"/>
    </source>
</evidence>
<organism evidence="3 4">
    <name type="scientific">Aristolochia fimbriata</name>
    <name type="common">White veined hardy Dutchman's pipe vine</name>
    <dbReference type="NCBI Taxonomy" id="158543"/>
    <lineage>
        <taxon>Eukaryota</taxon>
        <taxon>Viridiplantae</taxon>
        <taxon>Streptophyta</taxon>
        <taxon>Embryophyta</taxon>
        <taxon>Tracheophyta</taxon>
        <taxon>Spermatophyta</taxon>
        <taxon>Magnoliopsida</taxon>
        <taxon>Magnoliidae</taxon>
        <taxon>Piperales</taxon>
        <taxon>Aristolochiaceae</taxon>
        <taxon>Aristolochia</taxon>
    </lineage>
</organism>
<feature type="repeat" description="PPR" evidence="2">
    <location>
        <begin position="486"/>
        <end position="520"/>
    </location>
</feature>
<sequence length="690" mass="76605">MASVPPPLPNSSFCPVESVKLSKSLYCKGNRSPRLLETARRSRTSYSSYFHQISSLCKEGLLEEAFSVLNKLESENFQTGPDIYGELLQCCVYQRAVAQGLQIHARVVKSGPFFSKNVFVETKLVIFYAKCGLSELASDLFSRLSKQSVFSWAAIIGLHCREGSNENALICFSQMLERGFIPDNFILPNALKACAALNFVGFGKGIHGYALKMGFGCCAFVASSLIDMYGKCRTLEDARKMFDETPERSLISWNSMIVSYVQNGMNKEGMEIFYDMRVEGVQPTRATISSFLSACANSGSLDEGRQAHAIAVSGGLELDNILGASFINFYSKFGMMEDAELAFQRICDRDAVTFNLIISGYVFNGLTDKAFYMCEKMVSENLRYDSVTMSSIFSASSYAGCLEVGKCGHGYSFRHNLEPDVVVASRLIYMYAKFRKINEARRVFDLSSQRDPVMWNAIIAAYAQAGLSGEALKLFYQMQLEEVLPNVISWNFVIFGFFKNRQPSVAKDLFTQMQFAGVKPNLHTWTMLICGLTQNGCAYEAIRYFHEMQEAGFSPSNACIVSVLLSCLEMGFTSMGKAIHGYITRHKLSGCLCVTTSLVKMYVECGNVISVKKISESMPFKEIELYNTMTYACTLQGGSKEILFEPERVVLTGMLPACSLDAVVDDDLKILRNLPNGQWNGKNGAVPLCG</sequence>
<dbReference type="FunFam" id="1.25.40.10:FF:000396">
    <property type="entry name" value="Pentatricopeptide repeat-containing protein At2g36730"/>
    <property type="match status" value="1"/>
</dbReference>
<dbReference type="PANTHER" id="PTHR47926">
    <property type="entry name" value="PENTATRICOPEPTIDE REPEAT-CONTAINING PROTEIN"/>
    <property type="match status" value="1"/>
</dbReference>
<feature type="repeat" description="PPR" evidence="2">
    <location>
        <begin position="350"/>
        <end position="384"/>
    </location>
</feature>
<accession>A0AAV7FDX3</accession>
<dbReference type="Gene3D" id="1.25.40.10">
    <property type="entry name" value="Tetratricopeptide repeat domain"/>
    <property type="match status" value="4"/>
</dbReference>
<evidence type="ECO:0000313" key="3">
    <source>
        <dbReference type="EMBL" id="KAG9459395.1"/>
    </source>
</evidence>
<proteinExistence type="predicted"/>
<dbReference type="PROSITE" id="PS51375">
    <property type="entry name" value="PPR"/>
    <property type="match status" value="6"/>
</dbReference>
<dbReference type="Pfam" id="PF13041">
    <property type="entry name" value="PPR_2"/>
    <property type="match status" value="3"/>
</dbReference>
<gene>
    <name evidence="3" type="ORF">H6P81_003903</name>
</gene>
<dbReference type="Proteomes" id="UP000825729">
    <property type="component" value="Unassembled WGS sequence"/>
</dbReference>
<feature type="repeat" description="PPR" evidence="2">
    <location>
        <begin position="148"/>
        <end position="182"/>
    </location>
</feature>
<keyword evidence="4" id="KW-1185">Reference proteome</keyword>
<feature type="repeat" description="PPR" evidence="2">
    <location>
        <begin position="451"/>
        <end position="485"/>
    </location>
</feature>
<dbReference type="GO" id="GO:0003723">
    <property type="term" value="F:RNA binding"/>
    <property type="evidence" value="ECO:0007669"/>
    <property type="project" value="InterPro"/>
</dbReference>
<evidence type="ECO:0000256" key="2">
    <source>
        <dbReference type="PROSITE-ProRule" id="PRU00708"/>
    </source>
</evidence>